<sequence length="558" mass="57446">MKKSIILLGALMVSSLAYSQVGINTPSPNATFDITGKPTDPNATDGLLAPRIAGNELKAKDLLYGTSQTGALVYVTAAASPTSLKTANVTEAGYYYFDGAVWVKQAVGNGNFWSLTGNTATNPAPSGTNFLGTTDAQDFQVKVGTSANNNIMRVKNSNGHVQFGNLLDTAVTPNAQNPDRLNSGTAMSDAPSNFTVANSLSNADFGLSGSQVNGSRFLNYVNGVTSPSKTFYGANFYNNFTTKFDSSIKGINNVLFLGGNQTYTVTGASTIAGTANTIQVTSGSTLNASTTAVQGGFVGVDLSISNFGTVTGNTFGLKSQLTGNGVFNSNASTISGILSFNNIIGTISAANTIGVDSRIVGGSYDAGTNTIGLRSEVSASSAANGFGLYIDDIAGTQSQHGIYQVGDDRNNFVGSTMIGAITAPTNQLHVIDAANPVRFEGLQTGAVTDEVVTTDTNGVLRKLSTSTLAAATEPWYNMVTDTGATDNTQDIYQMGKVGIGTNAPQSALTVVKTAADITPVIIQGLPSYATEADGATDAALPNGGLYKVTGSNVLYVKP</sequence>
<evidence type="ECO:0000313" key="3">
    <source>
        <dbReference type="Proteomes" id="UP000182034"/>
    </source>
</evidence>
<keyword evidence="3" id="KW-1185">Reference proteome</keyword>
<dbReference type="EMBL" id="FPKW01000031">
    <property type="protein sequence ID" value="SFZ96959.1"/>
    <property type="molecule type" value="Genomic_DNA"/>
</dbReference>
<organism evidence="2 3">
    <name type="scientific">Chryseobacterium limigenitum</name>
    <dbReference type="NCBI Taxonomy" id="1612149"/>
    <lineage>
        <taxon>Bacteria</taxon>
        <taxon>Pseudomonadati</taxon>
        <taxon>Bacteroidota</taxon>
        <taxon>Flavobacteriia</taxon>
        <taxon>Flavobacteriales</taxon>
        <taxon>Weeksellaceae</taxon>
        <taxon>Chryseobacterium group</taxon>
        <taxon>Chryseobacterium</taxon>
    </lineage>
</organism>
<feature type="signal peptide" evidence="1">
    <location>
        <begin position="1"/>
        <end position="19"/>
    </location>
</feature>
<dbReference type="RefSeq" id="WP_072412823.1">
    <property type="nucleotide sequence ID" value="NZ_FPKW01000031.1"/>
</dbReference>
<evidence type="ECO:0000313" key="2">
    <source>
        <dbReference type="EMBL" id="SFZ96959.1"/>
    </source>
</evidence>
<name>A0A1K2IX70_9FLAO</name>
<feature type="chain" id="PRO_5013358112" evidence="1">
    <location>
        <begin position="20"/>
        <end position="558"/>
    </location>
</feature>
<reference evidence="3" key="1">
    <citation type="submission" date="2016-10" db="EMBL/GenBank/DDBJ databases">
        <authorList>
            <person name="Varghese N."/>
            <person name="Submissions S."/>
        </authorList>
    </citation>
    <scope>NUCLEOTIDE SEQUENCE [LARGE SCALE GENOMIC DNA]</scope>
    <source>
        <strain evidence="3">SUR2</strain>
    </source>
</reference>
<dbReference type="OrthoDB" id="1228095at2"/>
<dbReference type="AlphaFoldDB" id="A0A1K2IX70"/>
<accession>A0A1K2IX70</accession>
<gene>
    <name evidence="2" type="ORF">SAMN05216324_13118</name>
</gene>
<dbReference type="STRING" id="1612149.SAMN05216324_13118"/>
<keyword evidence="1" id="KW-0732">Signal</keyword>
<protein>
    <submittedName>
        <fullName evidence="2">Uncharacterized protein</fullName>
    </submittedName>
</protein>
<evidence type="ECO:0000256" key="1">
    <source>
        <dbReference type="SAM" id="SignalP"/>
    </source>
</evidence>
<proteinExistence type="predicted"/>
<dbReference type="Proteomes" id="UP000182034">
    <property type="component" value="Unassembled WGS sequence"/>
</dbReference>